<evidence type="ECO:0000256" key="1">
    <source>
        <dbReference type="ARBA" id="ARBA00007118"/>
    </source>
</evidence>
<dbReference type="Gene3D" id="3.40.109.10">
    <property type="entry name" value="NADH Oxidase"/>
    <property type="match status" value="1"/>
</dbReference>
<comment type="caution">
    <text evidence="4">The sequence shown here is derived from an EMBL/GenBank/DDBJ whole genome shotgun (WGS) entry which is preliminary data.</text>
</comment>
<protein>
    <recommendedName>
        <fullName evidence="3">Nitroreductase domain-containing protein</fullName>
    </recommendedName>
</protein>
<dbReference type="InterPro" id="IPR029479">
    <property type="entry name" value="Nitroreductase"/>
</dbReference>
<proteinExistence type="inferred from homology"/>
<dbReference type="SUPFAM" id="SSF55469">
    <property type="entry name" value="FMN-dependent nitroreductase-like"/>
    <property type="match status" value="1"/>
</dbReference>
<evidence type="ECO:0000313" key="4">
    <source>
        <dbReference type="EMBL" id="MPN18762.1"/>
    </source>
</evidence>
<reference evidence="4" key="1">
    <citation type="submission" date="2019-08" db="EMBL/GenBank/DDBJ databases">
        <authorList>
            <person name="Kucharzyk K."/>
            <person name="Murdoch R.W."/>
            <person name="Higgins S."/>
            <person name="Loffler F."/>
        </authorList>
    </citation>
    <scope>NUCLEOTIDE SEQUENCE</scope>
</reference>
<name>A0A645FYH8_9ZZZZ</name>
<dbReference type="InterPro" id="IPR000415">
    <property type="entry name" value="Nitroreductase-like"/>
</dbReference>
<evidence type="ECO:0000256" key="2">
    <source>
        <dbReference type="ARBA" id="ARBA00023002"/>
    </source>
</evidence>
<dbReference type="PANTHER" id="PTHR43673">
    <property type="entry name" value="NAD(P)H NITROREDUCTASE YDGI-RELATED"/>
    <property type="match status" value="1"/>
</dbReference>
<dbReference type="GO" id="GO:0016491">
    <property type="term" value="F:oxidoreductase activity"/>
    <property type="evidence" value="ECO:0007669"/>
    <property type="project" value="UniProtKB-KW"/>
</dbReference>
<keyword evidence="2" id="KW-0560">Oxidoreductase</keyword>
<dbReference type="EMBL" id="VSSQ01066169">
    <property type="protein sequence ID" value="MPN18762.1"/>
    <property type="molecule type" value="Genomic_DNA"/>
</dbReference>
<dbReference type="PANTHER" id="PTHR43673:SF10">
    <property type="entry name" value="NADH DEHYDROGENASE_NAD(P)H NITROREDUCTASE XCC3605-RELATED"/>
    <property type="match status" value="1"/>
</dbReference>
<feature type="domain" description="Nitroreductase" evidence="3">
    <location>
        <begin position="15"/>
        <end position="67"/>
    </location>
</feature>
<dbReference type="AlphaFoldDB" id="A0A645FYH8"/>
<comment type="similarity">
    <text evidence="1">Belongs to the nitroreductase family.</text>
</comment>
<sequence>MLDENSPLPELKLIIRDTAIAIEHVLLEAENLGLSSCWTAWFEQKDVRPILNIPPDKYVCGILTLGYADEAPKPRPRKPLESIVRYEKWQ</sequence>
<organism evidence="4">
    <name type="scientific">bioreactor metagenome</name>
    <dbReference type="NCBI Taxonomy" id="1076179"/>
    <lineage>
        <taxon>unclassified sequences</taxon>
        <taxon>metagenomes</taxon>
        <taxon>ecological metagenomes</taxon>
    </lineage>
</organism>
<accession>A0A645FYH8</accession>
<gene>
    <name evidence="4" type="ORF">SDC9_166125</name>
</gene>
<evidence type="ECO:0000259" key="3">
    <source>
        <dbReference type="Pfam" id="PF00881"/>
    </source>
</evidence>
<dbReference type="Pfam" id="PF00881">
    <property type="entry name" value="Nitroreductase"/>
    <property type="match status" value="1"/>
</dbReference>